<sequence>MEKSAVDVSAATDDGARYAERANKSERWTWYVLHSGTGYEIRTQCSRTLARADIPCATRSGKHSSRTTHLNLLVERIRDTRIPGVVQGCDSSFVRFVRGYGDGERGVHYLANHAPHSLGHKLIDTFLARERVKHGRQLRAALQEVGPRQYNCERRDILPPHKAPVRRERPGSHNSGCIRGTGRAGRSTPVDTALQCSDYVEANSQNLKLAAPIVVLEVGVRHPYELLELGCVLFHGRVAAFALGIFILKEVAIILIIRHIFALLLHLLRVVSRLLLLVRPQALFNALRGTVTPDTGTAGSSDVVPLNKLTRSIPRKEKVRNAVLVVESAPPLLPQLRQGRK</sequence>
<dbReference type="Proteomes" id="UP000798662">
    <property type="component" value="Chromosome 1"/>
</dbReference>
<comment type="caution">
    <text evidence="1">The sequence shown here is derived from an EMBL/GenBank/DDBJ whole genome shotgun (WGS) entry which is preliminary data.</text>
</comment>
<evidence type="ECO:0000313" key="2">
    <source>
        <dbReference type="Proteomes" id="UP000798662"/>
    </source>
</evidence>
<gene>
    <name evidence="1" type="ORF">I4F81_001647</name>
</gene>
<name>A0ACC3BM72_PYRYE</name>
<keyword evidence="2" id="KW-1185">Reference proteome</keyword>
<organism evidence="1 2">
    <name type="scientific">Pyropia yezoensis</name>
    <name type="common">Susabi-nori</name>
    <name type="synonym">Porphyra yezoensis</name>
    <dbReference type="NCBI Taxonomy" id="2788"/>
    <lineage>
        <taxon>Eukaryota</taxon>
        <taxon>Rhodophyta</taxon>
        <taxon>Bangiophyceae</taxon>
        <taxon>Bangiales</taxon>
        <taxon>Bangiaceae</taxon>
        <taxon>Pyropia</taxon>
    </lineage>
</organism>
<evidence type="ECO:0000313" key="1">
    <source>
        <dbReference type="EMBL" id="KAK1859049.1"/>
    </source>
</evidence>
<reference evidence="1" key="1">
    <citation type="submission" date="2019-11" db="EMBL/GenBank/DDBJ databases">
        <title>Nori genome reveals adaptations in red seaweeds to the harsh intertidal environment.</title>
        <authorList>
            <person name="Wang D."/>
            <person name="Mao Y."/>
        </authorList>
    </citation>
    <scope>NUCLEOTIDE SEQUENCE</scope>
    <source>
        <tissue evidence="1">Gametophyte</tissue>
    </source>
</reference>
<accession>A0ACC3BM72</accession>
<dbReference type="EMBL" id="CM020618">
    <property type="protein sequence ID" value="KAK1859049.1"/>
    <property type="molecule type" value="Genomic_DNA"/>
</dbReference>
<protein>
    <submittedName>
        <fullName evidence="1">Uncharacterized protein</fullName>
    </submittedName>
</protein>
<proteinExistence type="predicted"/>